<dbReference type="InterPro" id="IPR005000">
    <property type="entry name" value="Aldolase/citrate-lyase_domain"/>
</dbReference>
<evidence type="ECO:0000256" key="1">
    <source>
        <dbReference type="ARBA" id="ARBA00001968"/>
    </source>
</evidence>
<dbReference type="AlphaFoldDB" id="A0A2R8BTD9"/>
<evidence type="ECO:0000256" key="6">
    <source>
        <dbReference type="ARBA" id="ARBA00045074"/>
    </source>
</evidence>
<keyword evidence="4 9" id="KW-0456">Lyase</keyword>
<dbReference type="Gene3D" id="3.20.20.60">
    <property type="entry name" value="Phosphoenolpyruvate-binding domains"/>
    <property type="match status" value="1"/>
</dbReference>
<evidence type="ECO:0000256" key="4">
    <source>
        <dbReference type="ARBA" id="ARBA00023239"/>
    </source>
</evidence>
<name>A0A2R8BTD9_9RHOB</name>
<proteinExistence type="inferred from homology"/>
<reference evidence="9 10" key="1">
    <citation type="submission" date="2018-03" db="EMBL/GenBank/DDBJ databases">
        <authorList>
            <person name="Keele B.F."/>
        </authorList>
    </citation>
    <scope>NUCLEOTIDE SEQUENCE [LARGE SCALE GENOMIC DNA]</scope>
    <source>
        <strain evidence="9 10">CECT 8504</strain>
    </source>
</reference>
<dbReference type="Proteomes" id="UP000244912">
    <property type="component" value="Unassembled WGS sequence"/>
</dbReference>
<dbReference type="SUPFAM" id="SSF51621">
    <property type="entry name" value="Phosphoenolpyruvate/pyruvate domain"/>
    <property type="match status" value="1"/>
</dbReference>
<dbReference type="InterPro" id="IPR040442">
    <property type="entry name" value="Pyrv_kinase-like_dom_sf"/>
</dbReference>
<organism evidence="9 10">
    <name type="scientific">Palleronia abyssalis</name>
    <dbReference type="NCBI Taxonomy" id="1501240"/>
    <lineage>
        <taxon>Bacteria</taxon>
        <taxon>Pseudomonadati</taxon>
        <taxon>Pseudomonadota</taxon>
        <taxon>Alphaproteobacteria</taxon>
        <taxon>Rhodobacterales</taxon>
        <taxon>Roseobacteraceae</taxon>
        <taxon>Palleronia</taxon>
    </lineage>
</organism>
<evidence type="ECO:0000256" key="2">
    <source>
        <dbReference type="ARBA" id="ARBA00005568"/>
    </source>
</evidence>
<dbReference type="PANTHER" id="PTHR30502:SF0">
    <property type="entry name" value="PHOSPHOENOLPYRUVATE CARBOXYLASE FAMILY PROTEIN"/>
    <property type="match status" value="1"/>
</dbReference>
<gene>
    <name evidence="9" type="primary">bphF</name>
    <name evidence="9" type="ORF">PAA8504_01250</name>
</gene>
<evidence type="ECO:0000313" key="9">
    <source>
        <dbReference type="EMBL" id="SPJ23439.1"/>
    </source>
</evidence>
<keyword evidence="5" id="KW-0670">Pyruvate</keyword>
<evidence type="ECO:0000256" key="5">
    <source>
        <dbReference type="ARBA" id="ARBA00023317"/>
    </source>
</evidence>
<accession>A0A2R8BTD9</accession>
<dbReference type="FunFam" id="3.20.20.60:FF:000004">
    <property type="entry name" value="5-keto-4-deoxy-D-glucarate aldolase"/>
    <property type="match status" value="1"/>
</dbReference>
<keyword evidence="3" id="KW-0479">Metal-binding</keyword>
<dbReference type="GO" id="GO:0005737">
    <property type="term" value="C:cytoplasm"/>
    <property type="evidence" value="ECO:0007669"/>
    <property type="project" value="UniProtKB-ARBA"/>
</dbReference>
<keyword evidence="10" id="KW-1185">Reference proteome</keyword>
<protein>
    <recommendedName>
        <fullName evidence="7">Hydroxypyruvate/pyruvate aldolase</fullName>
    </recommendedName>
</protein>
<evidence type="ECO:0000313" key="10">
    <source>
        <dbReference type="Proteomes" id="UP000244912"/>
    </source>
</evidence>
<dbReference type="PANTHER" id="PTHR30502">
    <property type="entry name" value="2-KETO-3-DEOXY-L-RHAMNONATE ALDOLASE"/>
    <property type="match status" value="1"/>
</dbReference>
<comment type="similarity">
    <text evidence="2">Belongs to the HpcH/HpaI aldolase family.</text>
</comment>
<dbReference type="GO" id="GO:0016832">
    <property type="term" value="F:aldehyde-lyase activity"/>
    <property type="evidence" value="ECO:0007669"/>
    <property type="project" value="UniProtKB-ARBA"/>
</dbReference>
<dbReference type="EMBL" id="ONZF01000002">
    <property type="protein sequence ID" value="SPJ23439.1"/>
    <property type="molecule type" value="Genomic_DNA"/>
</dbReference>
<comment type="cofactor">
    <cofactor evidence="1">
        <name>a divalent metal cation</name>
        <dbReference type="ChEBI" id="CHEBI:60240"/>
    </cofactor>
</comment>
<dbReference type="InterPro" id="IPR015813">
    <property type="entry name" value="Pyrv/PenolPyrv_kinase-like_dom"/>
</dbReference>
<comment type="catalytic activity">
    <reaction evidence="6">
        <text>D-glyceraldehyde + pyruvate = 2-dehydro-3-deoxy-L-galactonate</text>
        <dbReference type="Rhea" id="RHEA:80055"/>
        <dbReference type="ChEBI" id="CHEBI:15361"/>
        <dbReference type="ChEBI" id="CHEBI:17378"/>
        <dbReference type="ChEBI" id="CHEBI:75545"/>
    </reaction>
</comment>
<evidence type="ECO:0000259" key="8">
    <source>
        <dbReference type="Pfam" id="PF03328"/>
    </source>
</evidence>
<evidence type="ECO:0000256" key="3">
    <source>
        <dbReference type="ARBA" id="ARBA00022723"/>
    </source>
</evidence>
<feature type="domain" description="HpcH/HpaI aldolase/citrate lyase" evidence="8">
    <location>
        <begin position="26"/>
        <end position="252"/>
    </location>
</feature>
<evidence type="ECO:0000256" key="7">
    <source>
        <dbReference type="ARBA" id="ARBA00068169"/>
    </source>
</evidence>
<sequence>MCSQQGAIMKILRNSFKERLISGRHQLGLWNAIPGPVVSELLAHTGFDWIVVDTEHSPIEVSGALPALQALATVPDVGAVVRPAANDVVLIKRHLDQGAQTLLIPQVQSAEEASAAVSAMRYPPRGGRGVAGLHRASLYGAIPDYITAAEAELCLIVQIETATALDRLEAIATVEGVDGIFIGPSDLSASMGYPGELDHPEVRSAIDGAIDRAKAVGVPIGILATGQDTAAAHIARGTSFTAVGLDVGILANGARALRAAFN</sequence>
<dbReference type="Pfam" id="PF03328">
    <property type="entry name" value="HpcH_HpaI"/>
    <property type="match status" value="1"/>
</dbReference>
<dbReference type="InterPro" id="IPR050251">
    <property type="entry name" value="HpcH-HpaI_aldolase"/>
</dbReference>
<dbReference type="GO" id="GO:0046872">
    <property type="term" value="F:metal ion binding"/>
    <property type="evidence" value="ECO:0007669"/>
    <property type="project" value="UniProtKB-KW"/>
</dbReference>